<proteinExistence type="predicted"/>
<evidence type="ECO:0008006" key="4">
    <source>
        <dbReference type="Google" id="ProtNLM"/>
    </source>
</evidence>
<dbReference type="PANTHER" id="PTHR43739:SF5">
    <property type="entry name" value="EXO-ALPHA-SIALIDASE"/>
    <property type="match status" value="1"/>
</dbReference>
<sequence>MSTPLHTLLLVTGLTTLGIAADVHAARPPQADEESDDVAAQREAYYASRRINPYDAAFDASAARLRAYRAFRATATTDAIHGETWQAIGPAPILGGQTPTSATDSTRSSVAGRVAALAIDPIDNAVYAGGAQGGVWRTLNNGATWTPLTDFLGSLAIGSITLSPGAHPLNQATLYIGTGEGNFSGDSYAGIGIYKSTDSGRTWQGPYGQAQFSSRSVTTIAVDANNPQHVLAGSSSGIFGVGGTPGPLTPTRGIYVSNDGGQTWTLSATPAAQARVSRIVQDPVASTTWWAGMSLISPVVGGGLLKSTDNGATWNAVDGVAVGLPAIVGANGVGGIARTWLSVAPNGGTSTLYLGVSVTTGSGGGQLYVSTDSGATWTVKPAANGYCGGQCWYDMPVYVPPETPATVFTGGAGTSGSLPSSFMRSTDGGTTMVDTMVGIDGNSALHADMHAITSWPGQPARIWVGNDGGVFRSDDSGDHWTSVNSNLQLTQFQQCDLHPTDPTQAFGGTQDNGTDSWLGTNGWSHSDDGDGGFALIDPNTPNQVAHTYFNQTNNLVGAAVALNGVASVPNDYLWFAGSYSGWNNGINLSDNMLFYAPMALDHGVTDTLYFGTDHLYVAPQFFANAVAATPSSIVYTLLNGGAPFAPPVPPSSAPGAISAIETVANVVPGQPASVLFVGTSNGRFWRSIDGGASFGETDATPAVIAQYVSDIAIDPRDPNVMFQSRAGFTGALPAHNVRKSTDGGQTWSDASNGLPDIPVNSIAFDPNFAGQVWAGTDIGVYLSIDGGATWIPYNEGMPNVAVFDIKANAHTGNMLACTHGRGAFLLRLDTIFSDGFDGP</sequence>
<comment type="caution">
    <text evidence="2">The sequence shown here is derived from an EMBL/GenBank/DDBJ whole genome shotgun (WGS) entry which is preliminary data.</text>
</comment>
<dbReference type="Proteomes" id="UP000550401">
    <property type="component" value="Unassembled WGS sequence"/>
</dbReference>
<dbReference type="AlphaFoldDB" id="A0A839F424"/>
<keyword evidence="3" id="KW-1185">Reference proteome</keyword>
<dbReference type="InterPro" id="IPR002860">
    <property type="entry name" value="BNR_rpt"/>
</dbReference>
<feature type="chain" id="PRO_5032553047" description="Sortilin (Neurotensin receptor 3)" evidence="1">
    <location>
        <begin position="26"/>
        <end position="839"/>
    </location>
</feature>
<name>A0A839F424_9GAMM</name>
<dbReference type="EMBL" id="JACGXL010000001">
    <property type="protein sequence ID" value="MBA8887044.1"/>
    <property type="molecule type" value="Genomic_DNA"/>
</dbReference>
<dbReference type="RefSeq" id="WP_182530068.1">
    <property type="nucleotide sequence ID" value="NZ_JACGXL010000001.1"/>
</dbReference>
<feature type="signal peptide" evidence="1">
    <location>
        <begin position="1"/>
        <end position="25"/>
    </location>
</feature>
<gene>
    <name evidence="2" type="ORF">FHW12_001235</name>
</gene>
<evidence type="ECO:0000313" key="3">
    <source>
        <dbReference type="Proteomes" id="UP000550401"/>
    </source>
</evidence>
<dbReference type="PANTHER" id="PTHR43739">
    <property type="entry name" value="XYLOGLUCANASE (EUROFUNG)"/>
    <property type="match status" value="1"/>
</dbReference>
<dbReference type="SUPFAM" id="SSF110296">
    <property type="entry name" value="Oligoxyloglucan reducing end-specific cellobiohydrolase"/>
    <property type="match status" value="3"/>
</dbReference>
<dbReference type="CDD" id="cd15482">
    <property type="entry name" value="Sialidase_non-viral"/>
    <property type="match status" value="1"/>
</dbReference>
<keyword evidence="1" id="KW-0732">Signal</keyword>
<protein>
    <recommendedName>
        <fullName evidence="4">Sortilin (Neurotensin receptor 3)</fullName>
    </recommendedName>
</protein>
<dbReference type="Pfam" id="PF02012">
    <property type="entry name" value="BNR"/>
    <property type="match status" value="1"/>
</dbReference>
<reference evidence="2 3" key="1">
    <citation type="submission" date="2020-07" db="EMBL/GenBank/DDBJ databases">
        <title>Genomic Encyclopedia of Type Strains, Phase IV (KMG-V): Genome sequencing to study the core and pangenomes of soil and plant-associated prokaryotes.</title>
        <authorList>
            <person name="Whitman W."/>
        </authorList>
    </citation>
    <scope>NUCLEOTIDE SEQUENCE [LARGE SCALE GENOMIC DNA]</scope>
    <source>
        <strain evidence="2 3">RH2WT43</strain>
    </source>
</reference>
<dbReference type="InterPro" id="IPR015943">
    <property type="entry name" value="WD40/YVTN_repeat-like_dom_sf"/>
</dbReference>
<accession>A0A839F424</accession>
<dbReference type="GO" id="GO:0010411">
    <property type="term" value="P:xyloglucan metabolic process"/>
    <property type="evidence" value="ECO:0007669"/>
    <property type="project" value="TreeGrafter"/>
</dbReference>
<evidence type="ECO:0000313" key="2">
    <source>
        <dbReference type="EMBL" id="MBA8887044.1"/>
    </source>
</evidence>
<evidence type="ECO:0000256" key="1">
    <source>
        <dbReference type="SAM" id="SignalP"/>
    </source>
</evidence>
<organism evidence="2 3">
    <name type="scientific">Dokdonella fugitiva</name>
    <dbReference type="NCBI Taxonomy" id="328517"/>
    <lineage>
        <taxon>Bacteria</taxon>
        <taxon>Pseudomonadati</taxon>
        <taxon>Pseudomonadota</taxon>
        <taxon>Gammaproteobacteria</taxon>
        <taxon>Lysobacterales</taxon>
        <taxon>Rhodanobacteraceae</taxon>
        <taxon>Dokdonella</taxon>
    </lineage>
</organism>
<dbReference type="Gene3D" id="2.130.10.10">
    <property type="entry name" value="YVTN repeat-like/Quinoprotein amine dehydrogenase"/>
    <property type="match status" value="3"/>
</dbReference>
<dbReference type="InterPro" id="IPR052025">
    <property type="entry name" value="Xyloglucanase_GH74"/>
</dbReference>